<dbReference type="InterPro" id="IPR054722">
    <property type="entry name" value="PolX-like_BBD"/>
</dbReference>
<dbReference type="Pfam" id="PF22936">
    <property type="entry name" value="Pol_BBD"/>
    <property type="match status" value="1"/>
</dbReference>
<organism evidence="2 3">
    <name type="scientific">Vitis vinifera</name>
    <name type="common">Grape</name>
    <dbReference type="NCBI Taxonomy" id="29760"/>
    <lineage>
        <taxon>Eukaryota</taxon>
        <taxon>Viridiplantae</taxon>
        <taxon>Streptophyta</taxon>
        <taxon>Embryophyta</taxon>
        <taxon>Tracheophyta</taxon>
        <taxon>Spermatophyta</taxon>
        <taxon>Magnoliopsida</taxon>
        <taxon>eudicotyledons</taxon>
        <taxon>Gunneridae</taxon>
        <taxon>Pentapetalae</taxon>
        <taxon>rosids</taxon>
        <taxon>Vitales</taxon>
        <taxon>Vitaceae</taxon>
        <taxon>Viteae</taxon>
        <taxon>Vitis</taxon>
    </lineage>
</organism>
<comment type="caution">
    <text evidence="2">The sequence shown here is derived from an EMBL/GenBank/DDBJ whole genome shotgun (WGS) entry which is preliminary data.</text>
</comment>
<proteinExistence type="predicted"/>
<sequence length="217" mass="24826">MQCFREAPNRYNYLQCRRKTIKPFTTTWKRTKPKPQCQICYKIGYTVAQCFYRFDQEFQALTYTTNNQSMTAMLATPKVVGDPYRFPDSGATNHCTPTIGNLTKKSTHDGLNQVYMGNGEGESISHIGESFLHSSTSLCILHLKNLVRIPHLTKNLIGVSKFAQDNKVFFEFLLNACFVKDQVTGAILIQAHLKVVYVSFMYGLPQLAHNILNYPHW</sequence>
<dbReference type="Proteomes" id="UP000288805">
    <property type="component" value="Unassembled WGS sequence"/>
</dbReference>
<reference evidence="2 3" key="1">
    <citation type="journal article" date="2018" name="PLoS Genet.">
        <title>Population sequencing reveals clonal diversity and ancestral inbreeding in the grapevine cultivar Chardonnay.</title>
        <authorList>
            <person name="Roach M.J."/>
            <person name="Johnson D.L."/>
            <person name="Bohlmann J."/>
            <person name="van Vuuren H.J."/>
            <person name="Jones S.J."/>
            <person name="Pretorius I.S."/>
            <person name="Schmidt S.A."/>
            <person name="Borneman A.R."/>
        </authorList>
    </citation>
    <scope>NUCLEOTIDE SEQUENCE [LARGE SCALE GENOMIC DNA]</scope>
    <source>
        <strain evidence="3">cv. Chardonnay</strain>
        <tissue evidence="2">Leaf</tissue>
    </source>
</reference>
<dbReference type="AlphaFoldDB" id="A0A438H1T3"/>
<evidence type="ECO:0000259" key="1">
    <source>
        <dbReference type="Pfam" id="PF22936"/>
    </source>
</evidence>
<name>A0A438H1T3_VITVI</name>
<feature type="domain" description="Retrovirus-related Pol polyprotein from transposon TNT 1-94-like beta-barrel" evidence="1">
    <location>
        <begin position="88"/>
        <end position="164"/>
    </location>
</feature>
<dbReference type="EMBL" id="QGNW01000298">
    <property type="protein sequence ID" value="RVW78293.1"/>
    <property type="molecule type" value="Genomic_DNA"/>
</dbReference>
<evidence type="ECO:0000313" key="2">
    <source>
        <dbReference type="EMBL" id="RVW78293.1"/>
    </source>
</evidence>
<evidence type="ECO:0000313" key="3">
    <source>
        <dbReference type="Proteomes" id="UP000288805"/>
    </source>
</evidence>
<gene>
    <name evidence="2" type="primary">RE2_281</name>
    <name evidence="2" type="ORF">CK203_055761</name>
</gene>
<protein>
    <submittedName>
        <fullName evidence="2">Retrovirus-related Pol polyprotein from transposon RE2</fullName>
    </submittedName>
</protein>
<accession>A0A438H1T3</accession>